<sequence>MQRLLIILGLLLLLTGLVWPWLSKLPFGRLPGDIVIERENFTVYFPLMTGLVASVILSLLLWWWTRK</sequence>
<keyword evidence="1" id="KW-0472">Membrane</keyword>
<accession>A0A1N6J3W4</accession>
<dbReference type="Pfam" id="PF11146">
    <property type="entry name" value="DUF2905"/>
    <property type="match status" value="1"/>
</dbReference>
<protein>
    <recommendedName>
        <fullName evidence="4">DUF2905 domain-containing protein</fullName>
    </recommendedName>
</protein>
<keyword evidence="1" id="KW-1133">Transmembrane helix</keyword>
<dbReference type="STRING" id="44575.SAMN05216419_10614"/>
<organism evidence="2 3">
    <name type="scientific">Nitrosomonas cryotolerans ATCC 49181</name>
    <dbReference type="NCBI Taxonomy" id="1131553"/>
    <lineage>
        <taxon>Bacteria</taxon>
        <taxon>Pseudomonadati</taxon>
        <taxon>Pseudomonadota</taxon>
        <taxon>Betaproteobacteria</taxon>
        <taxon>Nitrosomonadales</taxon>
        <taxon>Nitrosomonadaceae</taxon>
        <taxon>Nitrosomonas</taxon>
    </lineage>
</organism>
<feature type="transmembrane region" description="Helical" evidence="1">
    <location>
        <begin position="44"/>
        <end position="64"/>
    </location>
</feature>
<keyword evidence="1" id="KW-0812">Transmembrane</keyword>
<dbReference type="AlphaFoldDB" id="A0A1N6J3W4"/>
<dbReference type="PANTHER" id="PTHR36443:SF1">
    <property type="entry name" value="BSR5223 PROTEIN"/>
    <property type="match status" value="1"/>
</dbReference>
<dbReference type="eggNOG" id="COG3071">
    <property type="taxonomic scope" value="Bacteria"/>
</dbReference>
<dbReference type="PANTHER" id="PTHR36443">
    <property type="entry name" value="BSR5223 PROTEIN"/>
    <property type="match status" value="1"/>
</dbReference>
<dbReference type="EMBL" id="FSRO01000001">
    <property type="protein sequence ID" value="SIO38980.1"/>
    <property type="molecule type" value="Genomic_DNA"/>
</dbReference>
<evidence type="ECO:0000313" key="2">
    <source>
        <dbReference type="EMBL" id="SIO38980.1"/>
    </source>
</evidence>
<evidence type="ECO:0000256" key="1">
    <source>
        <dbReference type="SAM" id="Phobius"/>
    </source>
</evidence>
<evidence type="ECO:0000313" key="3">
    <source>
        <dbReference type="Proteomes" id="UP000185062"/>
    </source>
</evidence>
<gene>
    <name evidence="2" type="ORF">SAMN02743940_2292</name>
</gene>
<dbReference type="RefSeq" id="WP_028462406.1">
    <property type="nucleotide sequence ID" value="NZ_FSRO01000001.1"/>
</dbReference>
<keyword evidence="3" id="KW-1185">Reference proteome</keyword>
<dbReference type="Proteomes" id="UP000185062">
    <property type="component" value="Unassembled WGS sequence"/>
</dbReference>
<reference evidence="2 3" key="1">
    <citation type="submission" date="2016-12" db="EMBL/GenBank/DDBJ databases">
        <authorList>
            <person name="Song W.-J."/>
            <person name="Kurnit D.M."/>
        </authorList>
    </citation>
    <scope>NUCLEOTIDE SEQUENCE [LARGE SCALE GENOMIC DNA]</scope>
    <source>
        <strain evidence="2 3">ATCC 49181</strain>
    </source>
</reference>
<evidence type="ECO:0008006" key="4">
    <source>
        <dbReference type="Google" id="ProtNLM"/>
    </source>
</evidence>
<name>A0A1N6J3W4_9PROT</name>
<dbReference type="InterPro" id="IPR021320">
    <property type="entry name" value="DUF2905"/>
</dbReference>
<proteinExistence type="predicted"/>